<evidence type="ECO:0000256" key="2">
    <source>
        <dbReference type="ARBA" id="ARBA00006555"/>
    </source>
</evidence>
<evidence type="ECO:0000256" key="10">
    <source>
        <dbReference type="SAM" id="MobiDB-lite"/>
    </source>
</evidence>
<keyword evidence="5" id="KW-0997">Cell inner membrane</keyword>
<feature type="compositionally biased region" description="Gly residues" evidence="10">
    <location>
        <begin position="219"/>
        <end position="231"/>
    </location>
</feature>
<keyword evidence="8" id="KW-1133">Transmembrane helix</keyword>
<keyword evidence="4" id="KW-1003">Cell membrane</keyword>
<comment type="similarity">
    <text evidence="2">Belongs to the TonB family.</text>
</comment>
<keyword evidence="13" id="KW-1185">Reference proteome</keyword>
<proteinExistence type="inferred from homology"/>
<dbReference type="SUPFAM" id="SSF74653">
    <property type="entry name" value="TolA/TonB C-terminal domain"/>
    <property type="match status" value="1"/>
</dbReference>
<evidence type="ECO:0000313" key="13">
    <source>
        <dbReference type="Proteomes" id="UP000323632"/>
    </source>
</evidence>
<keyword evidence="6" id="KW-0812">Transmembrane</keyword>
<dbReference type="PANTHER" id="PTHR33446:SF2">
    <property type="entry name" value="PROTEIN TONB"/>
    <property type="match status" value="1"/>
</dbReference>
<organism evidence="12 13">
    <name type="scientific">Taibaiella lutea</name>
    <dbReference type="NCBI Taxonomy" id="2608001"/>
    <lineage>
        <taxon>Bacteria</taxon>
        <taxon>Pseudomonadati</taxon>
        <taxon>Bacteroidota</taxon>
        <taxon>Chitinophagia</taxon>
        <taxon>Chitinophagales</taxon>
        <taxon>Chitinophagaceae</taxon>
        <taxon>Taibaiella</taxon>
    </lineage>
</organism>
<evidence type="ECO:0000256" key="8">
    <source>
        <dbReference type="ARBA" id="ARBA00022989"/>
    </source>
</evidence>
<dbReference type="GO" id="GO:0031992">
    <property type="term" value="F:energy transducer activity"/>
    <property type="evidence" value="ECO:0007669"/>
    <property type="project" value="TreeGrafter"/>
</dbReference>
<dbReference type="InterPro" id="IPR037682">
    <property type="entry name" value="TonB_C"/>
</dbReference>
<accession>A0A5M6CPE1</accession>
<dbReference type="GO" id="GO:0015031">
    <property type="term" value="P:protein transport"/>
    <property type="evidence" value="ECO:0007669"/>
    <property type="project" value="UniProtKB-KW"/>
</dbReference>
<evidence type="ECO:0000256" key="5">
    <source>
        <dbReference type="ARBA" id="ARBA00022519"/>
    </source>
</evidence>
<comment type="subcellular location">
    <subcellularLocation>
        <location evidence="1">Cell inner membrane</location>
        <topology evidence="1">Single-pass membrane protein</topology>
        <orientation evidence="1">Periplasmic side</orientation>
    </subcellularLocation>
</comment>
<evidence type="ECO:0000256" key="3">
    <source>
        <dbReference type="ARBA" id="ARBA00022448"/>
    </source>
</evidence>
<protein>
    <submittedName>
        <fullName evidence="12">Energy transducer TonB</fullName>
    </submittedName>
</protein>
<keyword evidence="3" id="KW-0813">Transport</keyword>
<evidence type="ECO:0000256" key="1">
    <source>
        <dbReference type="ARBA" id="ARBA00004383"/>
    </source>
</evidence>
<feature type="region of interest" description="Disordered" evidence="10">
    <location>
        <begin position="167"/>
        <end position="234"/>
    </location>
</feature>
<evidence type="ECO:0000256" key="7">
    <source>
        <dbReference type="ARBA" id="ARBA00022927"/>
    </source>
</evidence>
<dbReference type="AlphaFoldDB" id="A0A5M6CPE1"/>
<keyword evidence="9" id="KW-0472">Membrane</keyword>
<evidence type="ECO:0000313" key="12">
    <source>
        <dbReference type="EMBL" id="KAA5537111.1"/>
    </source>
</evidence>
<reference evidence="12 13" key="1">
    <citation type="submission" date="2019-09" db="EMBL/GenBank/DDBJ databases">
        <title>Genome sequence and assembly of Taibaiella sp.</title>
        <authorList>
            <person name="Chhetri G."/>
        </authorList>
    </citation>
    <scope>NUCLEOTIDE SEQUENCE [LARGE SCALE GENOMIC DNA]</scope>
    <source>
        <strain evidence="12 13">KVB11</strain>
    </source>
</reference>
<dbReference type="Proteomes" id="UP000323632">
    <property type="component" value="Unassembled WGS sequence"/>
</dbReference>
<dbReference type="PROSITE" id="PS52015">
    <property type="entry name" value="TONB_CTD"/>
    <property type="match status" value="1"/>
</dbReference>
<dbReference type="Gene3D" id="3.30.1150.10">
    <property type="match status" value="1"/>
</dbReference>
<evidence type="ECO:0000259" key="11">
    <source>
        <dbReference type="PROSITE" id="PS52015"/>
    </source>
</evidence>
<gene>
    <name evidence="12" type="ORF">F0919_05410</name>
</gene>
<evidence type="ECO:0000256" key="6">
    <source>
        <dbReference type="ARBA" id="ARBA00022692"/>
    </source>
</evidence>
<dbReference type="InterPro" id="IPR051045">
    <property type="entry name" value="TonB-dependent_transducer"/>
</dbReference>
<dbReference type="GO" id="GO:0098797">
    <property type="term" value="C:plasma membrane protein complex"/>
    <property type="evidence" value="ECO:0007669"/>
    <property type="project" value="TreeGrafter"/>
</dbReference>
<evidence type="ECO:0000256" key="9">
    <source>
        <dbReference type="ARBA" id="ARBA00023136"/>
    </source>
</evidence>
<dbReference type="InterPro" id="IPR006260">
    <property type="entry name" value="TonB/TolA_C"/>
</dbReference>
<dbReference type="EMBL" id="VWSH01000001">
    <property type="protein sequence ID" value="KAA5537111.1"/>
    <property type="molecule type" value="Genomic_DNA"/>
</dbReference>
<comment type="caution">
    <text evidence="12">The sequence shown here is derived from an EMBL/GenBank/DDBJ whole genome shotgun (WGS) entry which is preliminary data.</text>
</comment>
<feature type="domain" description="TonB C-terminal" evidence="11">
    <location>
        <begin position="251"/>
        <end position="341"/>
    </location>
</feature>
<sequence>MTNLFLRWKKALPITSNIIWNRLPTINKEIIKLKISGDKICCRRFFYGKNQYWFLYNKFFVMEINKILQADYLDLIYDNRNKNYGGYELRKHYERRAAKALGLMLSLLVLAGSIPCLMDNHEKSTVAFNPKTIIDAVMTEVTLPEKIIPPPAQPAKTHNASVAKTFQNPEPVIAKDNNVIKPDPPKPDDLKGAIAGPVTNPGNDGLNVAKDPTPPSGPAGDGGGDPNGKIGGTDTKEVIAIGTDVPPEYPGGMAALLEYLQRNIRYPNEARENQIQGRVVVRFVVNKEGKIEGAEVQKGIGYGCDKEALRVVNAMKTWKPGQVKGKAVKAYYTLPITFRLD</sequence>
<dbReference type="GO" id="GO:0055085">
    <property type="term" value="P:transmembrane transport"/>
    <property type="evidence" value="ECO:0007669"/>
    <property type="project" value="InterPro"/>
</dbReference>
<dbReference type="Pfam" id="PF03544">
    <property type="entry name" value="TonB_C"/>
    <property type="match status" value="1"/>
</dbReference>
<dbReference type="NCBIfam" id="TIGR01352">
    <property type="entry name" value="tonB_Cterm"/>
    <property type="match status" value="1"/>
</dbReference>
<keyword evidence="7" id="KW-0653">Protein transport</keyword>
<dbReference type="PANTHER" id="PTHR33446">
    <property type="entry name" value="PROTEIN TONB-RELATED"/>
    <property type="match status" value="1"/>
</dbReference>
<evidence type="ECO:0000256" key="4">
    <source>
        <dbReference type="ARBA" id="ARBA00022475"/>
    </source>
</evidence>
<name>A0A5M6CPE1_9BACT</name>